<name>A0ACC1KC50_9FUNG</name>
<evidence type="ECO:0000313" key="2">
    <source>
        <dbReference type="Proteomes" id="UP001140066"/>
    </source>
</evidence>
<proteinExistence type="predicted"/>
<evidence type="ECO:0000313" key="1">
    <source>
        <dbReference type="EMBL" id="KAJ2783540.1"/>
    </source>
</evidence>
<sequence length="496" mass="54857">MSNNDKPPPRFKELYKQQQPANRDVRHRRLVHEAQLRRLQREQVFMDKRLRYRLPQESETESEYEFTPSDTKHIINGLKSTRHDERVDTLKNLITKLEQPSEELRRFVLEGSCMELLTKFFSTADADEKLHSLWCLTNIAANEGRLAEKVLPAAPYLLSLVTSDNVELQNQAAWALGNLAAEGEKTRETLHANGVLKPLVDLLGSATDEAILQTACFAVSNMARKPNSYFDELFDLKLPQLAAKQLTVFKDHQNCVTELAWVFAYLAASSSEKQVDEILATGAVDTLLQSAVEYVKADAPGAPLIPVIRTLGNIAAGTDAQTSSLVGTNGFVGLLVRCIESTSSRAVEKEALWALSCVTASGKADVDAVVDAGVVPDLVRIIEKQNFDIKKEAAFSLLNIAIIGGRAADLPNERLIAEFVEFIKSQDEELVRMGVQYVAIAFEQLPDPKGPDLLRTVVGGIDALENLIAVTTDDDTRSLLSVLIDQYYGEDAMSED</sequence>
<protein>
    <submittedName>
        <fullName evidence="1">Uncharacterized protein</fullName>
    </submittedName>
</protein>
<comment type="caution">
    <text evidence="1">The sequence shown here is derived from an EMBL/GenBank/DDBJ whole genome shotgun (WGS) entry which is preliminary data.</text>
</comment>
<organism evidence="1 2">
    <name type="scientific">Coemansia linderi</name>
    <dbReference type="NCBI Taxonomy" id="2663919"/>
    <lineage>
        <taxon>Eukaryota</taxon>
        <taxon>Fungi</taxon>
        <taxon>Fungi incertae sedis</taxon>
        <taxon>Zoopagomycota</taxon>
        <taxon>Kickxellomycotina</taxon>
        <taxon>Kickxellomycetes</taxon>
        <taxon>Kickxellales</taxon>
        <taxon>Kickxellaceae</taxon>
        <taxon>Coemansia</taxon>
    </lineage>
</organism>
<accession>A0ACC1KC50</accession>
<keyword evidence="2" id="KW-1185">Reference proteome</keyword>
<dbReference type="Proteomes" id="UP001140066">
    <property type="component" value="Unassembled WGS sequence"/>
</dbReference>
<dbReference type="EMBL" id="JANBUK010001241">
    <property type="protein sequence ID" value="KAJ2783540.1"/>
    <property type="molecule type" value="Genomic_DNA"/>
</dbReference>
<reference evidence="1" key="1">
    <citation type="submission" date="2022-07" db="EMBL/GenBank/DDBJ databases">
        <title>Phylogenomic reconstructions and comparative analyses of Kickxellomycotina fungi.</title>
        <authorList>
            <person name="Reynolds N.K."/>
            <person name="Stajich J.E."/>
            <person name="Barry K."/>
            <person name="Grigoriev I.V."/>
            <person name="Crous P."/>
            <person name="Smith M.E."/>
        </authorList>
    </citation>
    <scope>NUCLEOTIDE SEQUENCE</scope>
    <source>
        <strain evidence="1">BCRC 34191</strain>
    </source>
</reference>
<gene>
    <name evidence="1" type="ORF">GGI18_003511</name>
</gene>